<evidence type="ECO:0000259" key="2">
    <source>
        <dbReference type="PROSITE" id="PS51168"/>
    </source>
</evidence>
<keyword evidence="4" id="KW-1185">Reference proteome</keyword>
<feature type="domain" description="Chorismate mutase" evidence="2">
    <location>
        <begin position="1"/>
        <end position="88"/>
    </location>
</feature>
<dbReference type="AlphaFoldDB" id="E1RFQ0"/>
<evidence type="ECO:0000256" key="1">
    <source>
        <dbReference type="ARBA" id="ARBA00023235"/>
    </source>
</evidence>
<organism evidence="3 4">
    <name type="scientific">Methanolacinia petrolearia (strain DSM 11571 / OCM 486 / SEBR 4847)</name>
    <name type="common">Methanoplanus petrolearius</name>
    <dbReference type="NCBI Taxonomy" id="679926"/>
    <lineage>
        <taxon>Archaea</taxon>
        <taxon>Methanobacteriati</taxon>
        <taxon>Methanobacteriota</taxon>
        <taxon>Stenosarchaea group</taxon>
        <taxon>Methanomicrobia</taxon>
        <taxon>Methanomicrobiales</taxon>
        <taxon>Methanomicrobiaceae</taxon>
        <taxon>Methanolacinia</taxon>
    </lineage>
</organism>
<accession>E1RFQ0</accession>
<dbReference type="OrthoDB" id="107004at2157"/>
<protein>
    <submittedName>
        <fullName evidence="3">Chorismate mutase, type II</fullName>
    </submittedName>
</protein>
<dbReference type="InterPro" id="IPR036263">
    <property type="entry name" value="Chorismate_II_sf"/>
</dbReference>
<dbReference type="PANTHER" id="PTHR38041">
    <property type="entry name" value="CHORISMATE MUTASE"/>
    <property type="match status" value="1"/>
</dbReference>
<proteinExistence type="predicted"/>
<dbReference type="SMART" id="SM00830">
    <property type="entry name" value="CM_2"/>
    <property type="match status" value="1"/>
</dbReference>
<evidence type="ECO:0000313" key="4">
    <source>
        <dbReference type="Proteomes" id="UP000006565"/>
    </source>
</evidence>
<dbReference type="InterPro" id="IPR051331">
    <property type="entry name" value="Chorismate_mutase-related"/>
</dbReference>
<dbReference type="HOGENOM" id="CLU_131518_4_1_2"/>
<dbReference type="PROSITE" id="PS51168">
    <property type="entry name" value="CHORISMATE_MUT_2"/>
    <property type="match status" value="1"/>
</dbReference>
<dbReference type="eggNOG" id="arCOG02098">
    <property type="taxonomic scope" value="Archaea"/>
</dbReference>
<dbReference type="EMBL" id="CP002117">
    <property type="protein sequence ID" value="ADN37354.1"/>
    <property type="molecule type" value="Genomic_DNA"/>
</dbReference>
<sequence length="88" mass="9990">MNLEESRSAIEGIDRDIVALIAKRQEYSAFIAAEKKKSGSSVRDEVQRRKVLDRAAVLASESDLDEESIVKIFDMLVEMNEKAQKNYI</sequence>
<name>E1RFQ0_METP4</name>
<dbReference type="KEGG" id="mpi:Mpet_2611"/>
<dbReference type="SUPFAM" id="SSF48600">
    <property type="entry name" value="Chorismate mutase II"/>
    <property type="match status" value="1"/>
</dbReference>
<reference evidence="3 4" key="1">
    <citation type="journal article" date="2010" name="Stand. Genomic Sci.">
        <title>Complete genome sequence of Methanoplanus petrolearius type strain (SEBR 4847).</title>
        <authorList>
            <person name="Brambilla E."/>
            <person name="Djao O.D."/>
            <person name="Daligault H."/>
            <person name="Lapidus A."/>
            <person name="Lucas S."/>
            <person name="Hammon N."/>
            <person name="Nolan M."/>
            <person name="Tice H."/>
            <person name="Cheng J.F."/>
            <person name="Han C."/>
            <person name="Tapia R."/>
            <person name="Goodwin L."/>
            <person name="Pitluck S."/>
            <person name="Liolios K."/>
            <person name="Ivanova N."/>
            <person name="Mavromatis K."/>
            <person name="Mikhailova N."/>
            <person name="Pati A."/>
            <person name="Chen A."/>
            <person name="Palaniappan K."/>
            <person name="Land M."/>
            <person name="Hauser L."/>
            <person name="Chang Y.J."/>
            <person name="Jeffries C.D."/>
            <person name="Rohde M."/>
            <person name="Spring S."/>
            <person name="Sikorski J."/>
            <person name="Goker M."/>
            <person name="Woyke T."/>
            <person name="Bristow J."/>
            <person name="Eisen J.A."/>
            <person name="Markowitz V."/>
            <person name="Hugenholtz P."/>
            <person name="Kyrpides N.C."/>
            <person name="Klenk H.P."/>
        </authorList>
    </citation>
    <scope>NUCLEOTIDE SEQUENCE [LARGE SCALE GENOMIC DNA]</scope>
    <source>
        <strain evidence="4">DSM 11571 / OCM 486 / SEBR 4847</strain>
    </source>
</reference>
<dbReference type="GO" id="GO:0046417">
    <property type="term" value="P:chorismate metabolic process"/>
    <property type="evidence" value="ECO:0007669"/>
    <property type="project" value="InterPro"/>
</dbReference>
<evidence type="ECO:0000313" key="3">
    <source>
        <dbReference type="EMBL" id="ADN37354.1"/>
    </source>
</evidence>
<dbReference type="GO" id="GO:0004106">
    <property type="term" value="F:chorismate mutase activity"/>
    <property type="evidence" value="ECO:0007669"/>
    <property type="project" value="InterPro"/>
</dbReference>
<dbReference type="Pfam" id="PF01817">
    <property type="entry name" value="CM_2"/>
    <property type="match status" value="1"/>
</dbReference>
<dbReference type="RefSeq" id="WP_013330527.1">
    <property type="nucleotide sequence ID" value="NC_014507.1"/>
</dbReference>
<dbReference type="STRING" id="679926.Mpet_2611"/>
<dbReference type="GO" id="GO:0009697">
    <property type="term" value="P:salicylic acid biosynthetic process"/>
    <property type="evidence" value="ECO:0007669"/>
    <property type="project" value="TreeGrafter"/>
</dbReference>
<dbReference type="GeneID" id="9745104"/>
<dbReference type="Gene3D" id="1.20.59.10">
    <property type="entry name" value="Chorismate mutase"/>
    <property type="match status" value="1"/>
</dbReference>
<dbReference type="Proteomes" id="UP000006565">
    <property type="component" value="Chromosome"/>
</dbReference>
<gene>
    <name evidence="3" type="ordered locus">Mpet_2611</name>
</gene>
<keyword evidence="1" id="KW-0413">Isomerase</keyword>
<dbReference type="InterPro" id="IPR036979">
    <property type="entry name" value="CM_dom_sf"/>
</dbReference>
<dbReference type="InterPro" id="IPR002701">
    <property type="entry name" value="CM_II_prokaryot"/>
</dbReference>
<dbReference type="PANTHER" id="PTHR38041:SF1">
    <property type="entry name" value="CHORISMATE MUTASE"/>
    <property type="match status" value="1"/>
</dbReference>